<comment type="cofactor">
    <cofactor evidence="2">
        <name>[4Fe-4S] cluster</name>
        <dbReference type="ChEBI" id="CHEBI:49883"/>
    </cofactor>
</comment>
<keyword evidence="8" id="KW-0378">Hydrolase</keyword>
<proteinExistence type="inferred from homology"/>
<evidence type="ECO:0000256" key="5">
    <source>
        <dbReference type="ARBA" id="ARBA00022023"/>
    </source>
</evidence>
<dbReference type="GO" id="GO:0035485">
    <property type="term" value="F:adenine/guanine mispair binding"/>
    <property type="evidence" value="ECO:0007669"/>
    <property type="project" value="TreeGrafter"/>
</dbReference>
<protein>
    <recommendedName>
        <fullName evidence="5">Adenine DNA glycosylase</fullName>
        <ecNumber evidence="4">3.2.2.31</ecNumber>
    </recommendedName>
</protein>
<dbReference type="EMBL" id="MEWV01000025">
    <property type="protein sequence ID" value="OGC87770.1"/>
    <property type="molecule type" value="Genomic_DNA"/>
</dbReference>
<feature type="domain" description="HhH-GPD" evidence="13">
    <location>
        <begin position="44"/>
        <end position="196"/>
    </location>
</feature>
<name>A0A1F4Y1B6_9BACT</name>
<dbReference type="Pfam" id="PF00633">
    <property type="entry name" value="HHH"/>
    <property type="match status" value="1"/>
</dbReference>
<dbReference type="Proteomes" id="UP000178720">
    <property type="component" value="Unassembled WGS sequence"/>
</dbReference>
<gene>
    <name evidence="14" type="ORF">A3D70_00555</name>
</gene>
<evidence type="ECO:0000313" key="14">
    <source>
        <dbReference type="EMBL" id="OGC87770.1"/>
    </source>
</evidence>
<dbReference type="EC" id="3.2.2.31" evidence="4"/>
<keyword evidence="7" id="KW-0227">DNA damage</keyword>
<comment type="catalytic activity">
    <reaction evidence="1">
        <text>Hydrolyzes free adenine bases from 7,8-dihydro-8-oxoguanine:adenine mismatched double-stranded DNA, leaving an apurinic site.</text>
        <dbReference type="EC" id="3.2.2.31"/>
    </reaction>
</comment>
<dbReference type="PANTHER" id="PTHR42944:SF1">
    <property type="entry name" value="ADENINE DNA GLYCOSYLASE"/>
    <property type="match status" value="1"/>
</dbReference>
<dbReference type="GO" id="GO:0000701">
    <property type="term" value="F:purine-specific mismatch base pair DNA N-glycosylase activity"/>
    <property type="evidence" value="ECO:0007669"/>
    <property type="project" value="UniProtKB-EC"/>
</dbReference>
<dbReference type="InterPro" id="IPR011257">
    <property type="entry name" value="DNA_glycosylase"/>
</dbReference>
<dbReference type="Gene3D" id="1.10.340.30">
    <property type="entry name" value="Hypothetical protein, domain 2"/>
    <property type="match status" value="1"/>
</dbReference>
<dbReference type="GO" id="GO:0032357">
    <property type="term" value="F:oxidized purine DNA binding"/>
    <property type="evidence" value="ECO:0007669"/>
    <property type="project" value="TreeGrafter"/>
</dbReference>
<accession>A0A1F4Y1B6</accession>
<dbReference type="InterPro" id="IPR023170">
    <property type="entry name" value="HhH_base_excis_C"/>
</dbReference>
<keyword evidence="6" id="KW-0479">Metal-binding</keyword>
<keyword evidence="12" id="KW-0326">Glycosidase</keyword>
<evidence type="ECO:0000256" key="11">
    <source>
        <dbReference type="ARBA" id="ARBA00023204"/>
    </source>
</evidence>
<evidence type="ECO:0000256" key="7">
    <source>
        <dbReference type="ARBA" id="ARBA00022763"/>
    </source>
</evidence>
<evidence type="ECO:0000256" key="1">
    <source>
        <dbReference type="ARBA" id="ARBA00000843"/>
    </source>
</evidence>
<dbReference type="GO" id="GO:0006298">
    <property type="term" value="P:mismatch repair"/>
    <property type="evidence" value="ECO:0007669"/>
    <property type="project" value="TreeGrafter"/>
</dbReference>
<evidence type="ECO:0000256" key="10">
    <source>
        <dbReference type="ARBA" id="ARBA00023014"/>
    </source>
</evidence>
<evidence type="ECO:0000256" key="12">
    <source>
        <dbReference type="ARBA" id="ARBA00023295"/>
    </source>
</evidence>
<comment type="caution">
    <text evidence="14">The sequence shown here is derived from an EMBL/GenBank/DDBJ whole genome shotgun (WGS) entry which is preliminary data.</text>
</comment>
<evidence type="ECO:0000256" key="3">
    <source>
        <dbReference type="ARBA" id="ARBA00008343"/>
    </source>
</evidence>
<reference evidence="14 15" key="1">
    <citation type="journal article" date="2016" name="Nat. Commun.">
        <title>Thousands of microbial genomes shed light on interconnected biogeochemical processes in an aquifer system.</title>
        <authorList>
            <person name="Anantharaman K."/>
            <person name="Brown C.T."/>
            <person name="Hug L.A."/>
            <person name="Sharon I."/>
            <person name="Castelle C.J."/>
            <person name="Probst A.J."/>
            <person name="Thomas B.C."/>
            <person name="Singh A."/>
            <person name="Wilkins M.J."/>
            <person name="Karaoz U."/>
            <person name="Brodie E.L."/>
            <person name="Williams K.H."/>
            <person name="Hubbard S.S."/>
            <person name="Banfield J.F."/>
        </authorList>
    </citation>
    <scope>NUCLEOTIDE SEQUENCE [LARGE SCALE GENOMIC DNA]</scope>
</reference>
<dbReference type="InterPro" id="IPR044298">
    <property type="entry name" value="MIG/MutY"/>
</dbReference>
<sequence>MRQRKADLNKLVWEARRHYLEDARTHLPWRATRDPYKILVSEVMLQQTPAERVIPYYKKFIRTFPSAKVLARVSLANVLSVWQGLGYNRRAKFLHQAAKIINNKYSRYDRRFPNTVEEIEKLPGVGHYTARAVAAFAFNSPEVFVETNIRTVFFYHMGGRRTLSDAELLPLVARAFRESHMEPREFYSALMDYGAHLKKQGMRLNARSAHYKKQSAFEGSARQLRGVILRELLVHHATLALLVHRIPRSREELTHELTRLTAEGLVSLRGRYFAIHK</sequence>
<evidence type="ECO:0000256" key="2">
    <source>
        <dbReference type="ARBA" id="ARBA00001966"/>
    </source>
</evidence>
<dbReference type="AlphaFoldDB" id="A0A1F4Y1B6"/>
<dbReference type="GO" id="GO:0006284">
    <property type="term" value="P:base-excision repair"/>
    <property type="evidence" value="ECO:0007669"/>
    <property type="project" value="InterPro"/>
</dbReference>
<comment type="similarity">
    <text evidence="3">Belongs to the Nth/MutY family.</text>
</comment>
<dbReference type="PANTHER" id="PTHR42944">
    <property type="entry name" value="ADENINE DNA GLYCOSYLASE"/>
    <property type="match status" value="1"/>
</dbReference>
<organism evidence="14 15">
    <name type="scientific">Candidatus Adlerbacteria bacterium RIFCSPHIGHO2_02_FULL_54_18</name>
    <dbReference type="NCBI Taxonomy" id="1797241"/>
    <lineage>
        <taxon>Bacteria</taxon>
        <taxon>Candidatus Adleribacteriota</taxon>
    </lineage>
</organism>
<evidence type="ECO:0000256" key="6">
    <source>
        <dbReference type="ARBA" id="ARBA00022723"/>
    </source>
</evidence>
<evidence type="ECO:0000259" key="13">
    <source>
        <dbReference type="SMART" id="SM00478"/>
    </source>
</evidence>
<evidence type="ECO:0000256" key="4">
    <source>
        <dbReference type="ARBA" id="ARBA00012045"/>
    </source>
</evidence>
<keyword evidence="11" id="KW-0234">DNA repair</keyword>
<dbReference type="GO" id="GO:0034039">
    <property type="term" value="F:8-oxo-7,8-dihydroguanine DNA N-glycosylase activity"/>
    <property type="evidence" value="ECO:0007669"/>
    <property type="project" value="TreeGrafter"/>
</dbReference>
<dbReference type="InterPro" id="IPR000445">
    <property type="entry name" value="HhH_motif"/>
</dbReference>
<dbReference type="GO" id="GO:0051536">
    <property type="term" value="F:iron-sulfur cluster binding"/>
    <property type="evidence" value="ECO:0007669"/>
    <property type="project" value="UniProtKB-KW"/>
</dbReference>
<dbReference type="SUPFAM" id="SSF48150">
    <property type="entry name" value="DNA-glycosylase"/>
    <property type="match status" value="1"/>
</dbReference>
<dbReference type="Pfam" id="PF00730">
    <property type="entry name" value="HhH-GPD"/>
    <property type="match status" value="1"/>
</dbReference>
<dbReference type="SMART" id="SM00478">
    <property type="entry name" value="ENDO3c"/>
    <property type="match status" value="1"/>
</dbReference>
<keyword evidence="10" id="KW-0411">Iron-sulfur</keyword>
<keyword evidence="9" id="KW-0408">Iron</keyword>
<evidence type="ECO:0000256" key="8">
    <source>
        <dbReference type="ARBA" id="ARBA00022801"/>
    </source>
</evidence>
<dbReference type="CDD" id="cd00056">
    <property type="entry name" value="ENDO3c"/>
    <property type="match status" value="1"/>
</dbReference>
<evidence type="ECO:0000313" key="15">
    <source>
        <dbReference type="Proteomes" id="UP000178720"/>
    </source>
</evidence>
<dbReference type="Gene3D" id="1.10.1670.10">
    <property type="entry name" value="Helix-hairpin-Helix base-excision DNA repair enzymes (C-terminal)"/>
    <property type="match status" value="1"/>
</dbReference>
<evidence type="ECO:0000256" key="9">
    <source>
        <dbReference type="ARBA" id="ARBA00023004"/>
    </source>
</evidence>
<dbReference type="InterPro" id="IPR003265">
    <property type="entry name" value="HhH-GPD_domain"/>
</dbReference>
<dbReference type="GO" id="GO:0046872">
    <property type="term" value="F:metal ion binding"/>
    <property type="evidence" value="ECO:0007669"/>
    <property type="project" value="UniProtKB-KW"/>
</dbReference>